<organism evidence="3 4">
    <name type="scientific">Amblyomma americanum</name>
    <name type="common">Lone star tick</name>
    <dbReference type="NCBI Taxonomy" id="6943"/>
    <lineage>
        <taxon>Eukaryota</taxon>
        <taxon>Metazoa</taxon>
        <taxon>Ecdysozoa</taxon>
        <taxon>Arthropoda</taxon>
        <taxon>Chelicerata</taxon>
        <taxon>Arachnida</taxon>
        <taxon>Acari</taxon>
        <taxon>Parasitiformes</taxon>
        <taxon>Ixodida</taxon>
        <taxon>Ixodoidea</taxon>
        <taxon>Ixodidae</taxon>
        <taxon>Amblyomminae</taxon>
        <taxon>Amblyomma</taxon>
    </lineage>
</organism>
<dbReference type="PROSITE" id="PS51406">
    <property type="entry name" value="FIBRINOGEN_C_2"/>
    <property type="match status" value="1"/>
</dbReference>
<evidence type="ECO:0000259" key="2">
    <source>
        <dbReference type="PROSITE" id="PS51406"/>
    </source>
</evidence>
<reference evidence="3 4" key="1">
    <citation type="journal article" date="2023" name="Arcadia Sci">
        <title>De novo assembly of a long-read Amblyomma americanum tick genome.</title>
        <authorList>
            <person name="Chou S."/>
            <person name="Poskanzer K.E."/>
            <person name="Rollins M."/>
            <person name="Thuy-Boun P.S."/>
        </authorList>
    </citation>
    <scope>NUCLEOTIDE SEQUENCE [LARGE SCALE GENOMIC DNA]</scope>
    <source>
        <strain evidence="3">F_SG_1</strain>
        <tissue evidence="3">Salivary glands</tissue>
    </source>
</reference>
<dbReference type="Pfam" id="PF00147">
    <property type="entry name" value="Fibrinogen_C"/>
    <property type="match status" value="1"/>
</dbReference>
<sequence length="121" mass="13097">MTLETPYTAFVCVLVTASALVLEKPGANSTYKRIESAAREVTRTLEDVKSIMFPRHCHDLLRAGQTTSGVYNLFHEAAGPSGQKAYCDMDTHGGGWTVSALKNKSHVIPPLIVSALCSCKK</sequence>
<dbReference type="InterPro" id="IPR036056">
    <property type="entry name" value="Fibrinogen-like_C"/>
</dbReference>
<dbReference type="NCBIfam" id="NF040941">
    <property type="entry name" value="GGGWT_bact"/>
    <property type="match status" value="1"/>
</dbReference>
<evidence type="ECO:0000313" key="3">
    <source>
        <dbReference type="EMBL" id="KAK8785737.1"/>
    </source>
</evidence>
<accession>A0AAQ4FER0</accession>
<protein>
    <recommendedName>
        <fullName evidence="2">Fibrinogen C-terminal domain-containing protein</fullName>
    </recommendedName>
</protein>
<keyword evidence="1" id="KW-0732">Signal</keyword>
<evidence type="ECO:0000256" key="1">
    <source>
        <dbReference type="SAM" id="SignalP"/>
    </source>
</evidence>
<dbReference type="AlphaFoldDB" id="A0AAQ4FER0"/>
<feature type="chain" id="PRO_5042961576" description="Fibrinogen C-terminal domain-containing protein" evidence="1">
    <location>
        <begin position="20"/>
        <end position="121"/>
    </location>
</feature>
<feature type="signal peptide" evidence="1">
    <location>
        <begin position="1"/>
        <end position="19"/>
    </location>
</feature>
<comment type="caution">
    <text evidence="3">The sequence shown here is derived from an EMBL/GenBank/DDBJ whole genome shotgun (WGS) entry which is preliminary data.</text>
</comment>
<name>A0AAQ4FER0_AMBAM</name>
<dbReference type="Proteomes" id="UP001321473">
    <property type="component" value="Unassembled WGS sequence"/>
</dbReference>
<dbReference type="SUPFAM" id="SSF56496">
    <property type="entry name" value="Fibrinogen C-terminal domain-like"/>
    <property type="match status" value="1"/>
</dbReference>
<gene>
    <name evidence="3" type="ORF">V5799_007902</name>
</gene>
<dbReference type="InterPro" id="IPR002181">
    <property type="entry name" value="Fibrinogen_a/b/g_C_dom"/>
</dbReference>
<dbReference type="InterPro" id="IPR014716">
    <property type="entry name" value="Fibrinogen_a/b/g_C_1"/>
</dbReference>
<dbReference type="Gene3D" id="3.90.215.10">
    <property type="entry name" value="Gamma Fibrinogen, chain A, domain 1"/>
    <property type="match status" value="1"/>
</dbReference>
<dbReference type="EMBL" id="JARKHS020003283">
    <property type="protein sequence ID" value="KAK8785737.1"/>
    <property type="molecule type" value="Genomic_DNA"/>
</dbReference>
<keyword evidence="4" id="KW-1185">Reference proteome</keyword>
<feature type="domain" description="Fibrinogen C-terminal" evidence="2">
    <location>
        <begin position="48"/>
        <end position="98"/>
    </location>
</feature>
<proteinExistence type="predicted"/>
<evidence type="ECO:0000313" key="4">
    <source>
        <dbReference type="Proteomes" id="UP001321473"/>
    </source>
</evidence>